<dbReference type="Pfam" id="PF11361">
    <property type="entry name" value="DUF3159"/>
    <property type="match status" value="1"/>
</dbReference>
<proteinExistence type="predicted"/>
<protein>
    <submittedName>
        <fullName evidence="2">DUF3159 domain-containing protein</fullName>
    </submittedName>
</protein>
<dbReference type="EMBL" id="JAAXZR010000022">
    <property type="protein sequence ID" value="NLT79878.1"/>
    <property type="molecule type" value="Genomic_DNA"/>
</dbReference>
<accession>A0A971CZG1</accession>
<dbReference type="PIRSF" id="PIRSF010219">
    <property type="entry name" value="UCP010219"/>
    <property type="match status" value="1"/>
</dbReference>
<dbReference type="AlphaFoldDB" id="A0A971CZG1"/>
<evidence type="ECO:0000313" key="2">
    <source>
        <dbReference type="EMBL" id="NLT79878.1"/>
    </source>
</evidence>
<dbReference type="RefSeq" id="WP_273173894.1">
    <property type="nucleotide sequence ID" value="NZ_JAAXZR010000022.1"/>
</dbReference>
<comment type="caution">
    <text evidence="2">The sequence shown here is derived from an EMBL/GenBank/DDBJ whole genome shotgun (WGS) entry which is preliminary data.</text>
</comment>
<evidence type="ECO:0000256" key="1">
    <source>
        <dbReference type="SAM" id="Phobius"/>
    </source>
</evidence>
<feature type="transmembrane region" description="Helical" evidence="1">
    <location>
        <begin position="20"/>
        <end position="47"/>
    </location>
</feature>
<keyword evidence="1" id="KW-1133">Transmembrane helix</keyword>
<feature type="transmembrane region" description="Helical" evidence="1">
    <location>
        <begin position="176"/>
        <end position="196"/>
    </location>
</feature>
<gene>
    <name evidence="2" type="ORF">GXW98_06310</name>
</gene>
<keyword evidence="1" id="KW-0812">Transmembrane</keyword>
<dbReference type="InterPro" id="IPR016566">
    <property type="entry name" value="UCP010219"/>
</dbReference>
<reference evidence="2" key="2">
    <citation type="submission" date="2020-01" db="EMBL/GenBank/DDBJ databases">
        <authorList>
            <person name="Campanaro S."/>
        </authorList>
    </citation>
    <scope>NUCLEOTIDE SEQUENCE</scope>
    <source>
        <strain evidence="2">AS01afH2WH_6</strain>
    </source>
</reference>
<organism evidence="2 3">
    <name type="scientific">Bifidobacterium crudilactis</name>
    <dbReference type="NCBI Taxonomy" id="327277"/>
    <lineage>
        <taxon>Bacteria</taxon>
        <taxon>Bacillati</taxon>
        <taxon>Actinomycetota</taxon>
        <taxon>Actinomycetes</taxon>
        <taxon>Bifidobacteriales</taxon>
        <taxon>Bifidobacteriaceae</taxon>
        <taxon>Bifidobacterium</taxon>
    </lineage>
</organism>
<sequence length="225" mass="24871">MEAIGGVRGVVESLLPGLVFVIGFVVTRNLGLTVAVSATLAVLALVVRLLQRQAIMGALSGVAAVAICLVWAWFSKDARNYYLPGFLTNAFWIAALLISVVVRVPGIGALVEFVRNPTLSDLSSWLRSWREDKPLYHAYLKVTLLWVAVFALRLLIQLPLYFSDQIGYLGTARLVMGVPFFALAIWLSWLCIAAPLHAHRRDEDRIEILKTDNNDLRADDAPVDD</sequence>
<feature type="transmembrane region" description="Helical" evidence="1">
    <location>
        <begin position="54"/>
        <end position="74"/>
    </location>
</feature>
<evidence type="ECO:0000313" key="3">
    <source>
        <dbReference type="Proteomes" id="UP000767327"/>
    </source>
</evidence>
<keyword evidence="1" id="KW-0472">Membrane</keyword>
<reference evidence="2" key="1">
    <citation type="journal article" date="2020" name="Biotechnol. Biofuels">
        <title>New insights from the biogas microbiome by comprehensive genome-resolved metagenomics of nearly 1600 species originating from multiple anaerobic digesters.</title>
        <authorList>
            <person name="Campanaro S."/>
            <person name="Treu L."/>
            <person name="Rodriguez-R L.M."/>
            <person name="Kovalovszki A."/>
            <person name="Ziels R.M."/>
            <person name="Maus I."/>
            <person name="Zhu X."/>
            <person name="Kougias P.G."/>
            <person name="Basile A."/>
            <person name="Luo G."/>
            <person name="Schluter A."/>
            <person name="Konstantinidis K.T."/>
            <person name="Angelidaki I."/>
        </authorList>
    </citation>
    <scope>NUCLEOTIDE SEQUENCE</scope>
    <source>
        <strain evidence="2">AS01afH2WH_6</strain>
    </source>
</reference>
<feature type="transmembrane region" description="Helical" evidence="1">
    <location>
        <begin position="90"/>
        <end position="114"/>
    </location>
</feature>
<feature type="transmembrane region" description="Helical" evidence="1">
    <location>
        <begin position="135"/>
        <end position="156"/>
    </location>
</feature>
<name>A0A971CZG1_9BIFI</name>
<dbReference type="Proteomes" id="UP000767327">
    <property type="component" value="Unassembled WGS sequence"/>
</dbReference>